<comment type="caution">
    <text evidence="9">The sequence shown here is derived from an EMBL/GenBank/DDBJ whole genome shotgun (WGS) entry which is preliminary data.</text>
</comment>
<feature type="region of interest" description="Disordered" evidence="6">
    <location>
        <begin position="536"/>
        <end position="565"/>
    </location>
</feature>
<evidence type="ECO:0000256" key="2">
    <source>
        <dbReference type="ARBA" id="ARBA00023136"/>
    </source>
</evidence>
<feature type="domain" description="Ig-like" evidence="8">
    <location>
        <begin position="406"/>
        <end position="486"/>
    </location>
</feature>
<keyword evidence="7" id="KW-1133">Transmembrane helix</keyword>
<dbReference type="GO" id="GO:0050839">
    <property type="term" value="F:cell adhesion molecule binding"/>
    <property type="evidence" value="ECO:0007669"/>
    <property type="project" value="TreeGrafter"/>
</dbReference>
<dbReference type="EMBL" id="JAFIRN010000008">
    <property type="protein sequence ID" value="KAG5843864.1"/>
    <property type="molecule type" value="Genomic_DNA"/>
</dbReference>
<keyword evidence="5" id="KW-0393">Immunoglobulin domain</keyword>
<keyword evidence="3" id="KW-1015">Disulfide bond</keyword>
<dbReference type="InterPro" id="IPR007110">
    <property type="entry name" value="Ig-like_dom"/>
</dbReference>
<dbReference type="PROSITE" id="PS00290">
    <property type="entry name" value="IG_MHC"/>
    <property type="match status" value="1"/>
</dbReference>
<protein>
    <recommendedName>
        <fullName evidence="8">Ig-like domain-containing protein</fullName>
    </recommendedName>
</protein>
<evidence type="ECO:0000256" key="6">
    <source>
        <dbReference type="SAM" id="MobiDB-lite"/>
    </source>
</evidence>
<dbReference type="Pfam" id="PF13927">
    <property type="entry name" value="Ig_3"/>
    <property type="match status" value="2"/>
</dbReference>
<dbReference type="SUPFAM" id="SSF48726">
    <property type="entry name" value="Immunoglobulin"/>
    <property type="match status" value="4"/>
</dbReference>
<feature type="domain" description="Ig-like" evidence="8">
    <location>
        <begin position="239"/>
        <end position="321"/>
    </location>
</feature>
<reference evidence="9" key="1">
    <citation type="submission" date="2021-01" db="EMBL/GenBank/DDBJ databases">
        <title>A chromosome-scale assembly of European eel, Anguilla anguilla.</title>
        <authorList>
            <person name="Henkel C."/>
            <person name="Jong-Raadsen S.A."/>
            <person name="Dufour S."/>
            <person name="Weltzien F.-A."/>
            <person name="Palstra A.P."/>
            <person name="Pelster B."/>
            <person name="Spaink H.P."/>
            <person name="Van Den Thillart G.E."/>
            <person name="Jansen H."/>
            <person name="Zahm M."/>
            <person name="Klopp C."/>
            <person name="Cedric C."/>
            <person name="Louis A."/>
            <person name="Berthelot C."/>
            <person name="Parey E."/>
            <person name="Roest Crollius H."/>
            <person name="Montfort J."/>
            <person name="Robinson-Rechavi M."/>
            <person name="Bucao C."/>
            <person name="Bouchez O."/>
            <person name="Gislard M."/>
            <person name="Lluch J."/>
            <person name="Milhes M."/>
            <person name="Lampietro C."/>
            <person name="Lopez Roques C."/>
            <person name="Donnadieu C."/>
            <person name="Braasch I."/>
            <person name="Desvignes T."/>
            <person name="Postlethwait J."/>
            <person name="Bobe J."/>
            <person name="Guiguen Y."/>
            <person name="Dirks R."/>
        </authorList>
    </citation>
    <scope>NUCLEOTIDE SEQUENCE</scope>
    <source>
        <strain evidence="9">Tag_6206</strain>
        <tissue evidence="9">Liver</tissue>
    </source>
</reference>
<sequence length="565" mass="61334">MHSAAYYVGAIIISAVFIQASGLDPIVALYGQMIEVPCSNGAVMLENPQLVKWKYDEDDGSPGAILTKGRDPEDVKILATNSYKDRASIAANASLLIAGATLEDEKVFTCMVVTSTDIKEFPVSVEVHKRPLPPQIKDKVKELENDKLTTLGECIAQDAHPPAEVVWSKNGLPLVDDGKTIIITVEKTKDPATGLSSTSSKLQYAAAKADVDSEFTCTVKHVLGANQTSEPLTFSIHYPTERVELEVISNGPIKEGDNVTLKCSADGNPPPTRFNFLLKDQKVTVDDSDTHTLLAVTRDTTGEYKCSLADDDNLQDAKNVTVNFLDISLDPSGKIVRTVGESLAVTVQMNSSGDVKVSWTKDKDKLVQQPKFDSLKYSDAGAYVCEFSTAGIKQSRSFQLVVQGQPTIMKISKARSEDGQHKVLTCEAEGSPEPSVQWSINGTNEQSSYENGKLTHKITVVPTGNLTVSCMVSNELGEDVKYIDVSSLFEDEEKNGKGKAEEGDDQAKLIVGIVIGLILAAAVMGLVYWVYMKKSRQGSWKTGEKESGTSEESKKLEENNHKAEV</sequence>
<dbReference type="InterPro" id="IPR003599">
    <property type="entry name" value="Ig_sub"/>
</dbReference>
<dbReference type="SMART" id="SM00409">
    <property type="entry name" value="IG"/>
    <property type="match status" value="3"/>
</dbReference>
<feature type="domain" description="Ig-like" evidence="8">
    <location>
        <begin position="134"/>
        <end position="235"/>
    </location>
</feature>
<evidence type="ECO:0000256" key="5">
    <source>
        <dbReference type="ARBA" id="ARBA00023319"/>
    </source>
</evidence>
<dbReference type="AlphaFoldDB" id="A0A9D3M8L3"/>
<feature type="domain" description="Ig-like" evidence="8">
    <location>
        <begin position="31"/>
        <end position="126"/>
    </location>
</feature>
<organism evidence="9 10">
    <name type="scientific">Anguilla anguilla</name>
    <name type="common">European freshwater eel</name>
    <name type="synonym">Muraena anguilla</name>
    <dbReference type="NCBI Taxonomy" id="7936"/>
    <lineage>
        <taxon>Eukaryota</taxon>
        <taxon>Metazoa</taxon>
        <taxon>Chordata</taxon>
        <taxon>Craniata</taxon>
        <taxon>Vertebrata</taxon>
        <taxon>Euteleostomi</taxon>
        <taxon>Actinopterygii</taxon>
        <taxon>Neopterygii</taxon>
        <taxon>Teleostei</taxon>
        <taxon>Anguilliformes</taxon>
        <taxon>Anguillidae</taxon>
        <taxon>Anguilla</taxon>
    </lineage>
</organism>
<feature type="compositionally biased region" description="Basic and acidic residues" evidence="6">
    <location>
        <begin position="542"/>
        <end position="565"/>
    </location>
</feature>
<feature type="transmembrane region" description="Helical" evidence="7">
    <location>
        <begin position="509"/>
        <end position="531"/>
    </location>
</feature>
<dbReference type="Proteomes" id="UP001044222">
    <property type="component" value="Chromosome 8"/>
</dbReference>
<dbReference type="InterPro" id="IPR013162">
    <property type="entry name" value="CD80_C2-set"/>
</dbReference>
<dbReference type="InterPro" id="IPR036179">
    <property type="entry name" value="Ig-like_dom_sf"/>
</dbReference>
<dbReference type="GO" id="GO:0005886">
    <property type="term" value="C:plasma membrane"/>
    <property type="evidence" value="ECO:0007669"/>
    <property type="project" value="TreeGrafter"/>
</dbReference>
<dbReference type="GO" id="GO:0005911">
    <property type="term" value="C:cell-cell junction"/>
    <property type="evidence" value="ECO:0007669"/>
    <property type="project" value="TreeGrafter"/>
</dbReference>
<comment type="subcellular location">
    <subcellularLocation>
        <location evidence="1">Membrane</location>
        <topology evidence="1">Single-pass type I membrane protein</topology>
    </subcellularLocation>
</comment>
<dbReference type="GO" id="GO:0098609">
    <property type="term" value="P:cell-cell adhesion"/>
    <property type="evidence" value="ECO:0007669"/>
    <property type="project" value="TreeGrafter"/>
</dbReference>
<dbReference type="Gene3D" id="2.60.40.10">
    <property type="entry name" value="Immunoglobulins"/>
    <property type="match status" value="5"/>
</dbReference>
<gene>
    <name evidence="9" type="ORF">ANANG_G00155410</name>
</gene>
<dbReference type="InterPro" id="IPR003006">
    <property type="entry name" value="Ig/MHC_CS"/>
</dbReference>
<accession>A0A9D3M8L3</accession>
<keyword evidence="7" id="KW-0812">Transmembrane</keyword>
<dbReference type="Pfam" id="PF08205">
    <property type="entry name" value="C2-set_2"/>
    <property type="match status" value="1"/>
</dbReference>
<keyword evidence="2 7" id="KW-0472">Membrane</keyword>
<evidence type="ECO:0000256" key="1">
    <source>
        <dbReference type="ARBA" id="ARBA00004479"/>
    </source>
</evidence>
<keyword evidence="4" id="KW-0325">Glycoprotein</keyword>
<dbReference type="SMART" id="SM00408">
    <property type="entry name" value="IGc2"/>
    <property type="match status" value="2"/>
</dbReference>
<evidence type="ECO:0000313" key="10">
    <source>
        <dbReference type="Proteomes" id="UP001044222"/>
    </source>
</evidence>
<evidence type="ECO:0000256" key="7">
    <source>
        <dbReference type="SAM" id="Phobius"/>
    </source>
</evidence>
<dbReference type="PANTHER" id="PTHR11640:SF148">
    <property type="entry name" value="CD166 ANTIGEN HOMOLOG A"/>
    <property type="match status" value="1"/>
</dbReference>
<dbReference type="PANTHER" id="PTHR11640">
    <property type="entry name" value="NEPHRIN"/>
    <property type="match status" value="1"/>
</dbReference>
<keyword evidence="10" id="KW-1185">Reference proteome</keyword>
<evidence type="ECO:0000259" key="8">
    <source>
        <dbReference type="PROSITE" id="PS50835"/>
    </source>
</evidence>
<evidence type="ECO:0000256" key="4">
    <source>
        <dbReference type="ARBA" id="ARBA00023180"/>
    </source>
</evidence>
<proteinExistence type="predicted"/>
<dbReference type="InterPro" id="IPR003598">
    <property type="entry name" value="Ig_sub2"/>
</dbReference>
<evidence type="ECO:0000313" key="9">
    <source>
        <dbReference type="EMBL" id="KAG5843864.1"/>
    </source>
</evidence>
<name>A0A9D3M8L3_ANGAN</name>
<evidence type="ECO:0000256" key="3">
    <source>
        <dbReference type="ARBA" id="ARBA00023157"/>
    </source>
</evidence>
<dbReference type="InterPro" id="IPR051275">
    <property type="entry name" value="Cell_adhesion_signaling"/>
</dbReference>
<feature type="domain" description="Ig-like" evidence="8">
    <location>
        <begin position="340"/>
        <end position="399"/>
    </location>
</feature>
<dbReference type="PROSITE" id="PS50835">
    <property type="entry name" value="IG_LIKE"/>
    <property type="match status" value="5"/>
</dbReference>
<dbReference type="InterPro" id="IPR013783">
    <property type="entry name" value="Ig-like_fold"/>
</dbReference>